<evidence type="ECO:0008006" key="5">
    <source>
        <dbReference type="Google" id="ProtNLM"/>
    </source>
</evidence>
<feature type="signal peptide" evidence="2">
    <location>
        <begin position="1"/>
        <end position="30"/>
    </location>
</feature>
<evidence type="ECO:0000256" key="1">
    <source>
        <dbReference type="SAM" id="MobiDB-lite"/>
    </source>
</evidence>
<reference evidence="3 4" key="1">
    <citation type="submission" date="2018-01" db="EMBL/GenBank/DDBJ databases">
        <title>Draft genome sequence of Paucibacter aquatile CR182 isolated from freshwater of the Nakdong River.</title>
        <authorList>
            <person name="Choi A."/>
            <person name="Chung E.J."/>
        </authorList>
    </citation>
    <scope>NUCLEOTIDE SEQUENCE [LARGE SCALE GENOMIC DNA]</scope>
    <source>
        <strain evidence="3 4">CR182</strain>
    </source>
</reference>
<dbReference type="Proteomes" id="UP000235916">
    <property type="component" value="Unassembled WGS sequence"/>
</dbReference>
<feature type="chain" id="PRO_5014834895" description="Sel1 repeat family protein" evidence="2">
    <location>
        <begin position="31"/>
        <end position="273"/>
    </location>
</feature>
<accession>A0A2N8KYB7</accession>
<organism evidence="3 4">
    <name type="scientific">Kinneretia aquatilis</name>
    <dbReference type="NCBI Taxonomy" id="2070761"/>
    <lineage>
        <taxon>Bacteria</taxon>
        <taxon>Pseudomonadati</taxon>
        <taxon>Pseudomonadota</taxon>
        <taxon>Betaproteobacteria</taxon>
        <taxon>Burkholderiales</taxon>
        <taxon>Sphaerotilaceae</taxon>
        <taxon>Roseateles</taxon>
    </lineage>
</organism>
<feature type="compositionally biased region" description="Low complexity" evidence="1">
    <location>
        <begin position="36"/>
        <end position="53"/>
    </location>
</feature>
<feature type="region of interest" description="Disordered" evidence="1">
    <location>
        <begin position="36"/>
        <end position="55"/>
    </location>
</feature>
<evidence type="ECO:0000256" key="2">
    <source>
        <dbReference type="SAM" id="SignalP"/>
    </source>
</evidence>
<feature type="compositionally biased region" description="Basic and acidic residues" evidence="1">
    <location>
        <begin position="76"/>
        <end position="89"/>
    </location>
</feature>
<keyword evidence="2" id="KW-0732">Signal</keyword>
<evidence type="ECO:0000313" key="3">
    <source>
        <dbReference type="EMBL" id="PND38450.1"/>
    </source>
</evidence>
<proteinExistence type="predicted"/>
<feature type="region of interest" description="Disordered" evidence="1">
    <location>
        <begin position="62"/>
        <end position="114"/>
    </location>
</feature>
<gene>
    <name evidence="3" type="ORF">C1O66_13590</name>
</gene>
<name>A0A2N8KYB7_9BURK</name>
<evidence type="ECO:0000313" key="4">
    <source>
        <dbReference type="Proteomes" id="UP000235916"/>
    </source>
</evidence>
<protein>
    <recommendedName>
        <fullName evidence="5">Sel1 repeat family protein</fullName>
    </recommendedName>
</protein>
<dbReference type="EMBL" id="POSP01000003">
    <property type="protein sequence ID" value="PND38450.1"/>
    <property type="molecule type" value="Genomic_DNA"/>
</dbReference>
<keyword evidence="4" id="KW-1185">Reference proteome</keyword>
<sequence length="273" mass="30029">MKAAMTPTRWGMAAVLLASGLMVWWQQDEAAQEQARAAEQAARAAAASQPAEPGNALRDLFGAVDQPLPRGPKASEPGHEHAAHDHSHDNPWQMAGASTEAADALSPQGELSAEDKAINENLRRLGYQIHERYYQMPLTQLRQAAAAKDVQALTHLAERYLFALDGKPQDPEHEPGFPYREAARTALTEAYLRGNLHAAAMISETYLLEKRPLDAAAWNLIARRSGDELSADWFVRTQDYQQLGEATRQEAAQKAEALWAQLEQSRKKSSGTG</sequence>
<dbReference type="AlphaFoldDB" id="A0A2N8KYB7"/>
<comment type="caution">
    <text evidence="3">The sequence shown here is derived from an EMBL/GenBank/DDBJ whole genome shotgun (WGS) entry which is preliminary data.</text>
</comment>